<keyword evidence="2" id="KW-0812">Transmembrane</keyword>
<dbReference type="EMBL" id="JBCLPP010000009">
    <property type="protein sequence ID" value="MEY8244906.1"/>
    <property type="molecule type" value="Genomic_DNA"/>
</dbReference>
<accession>A0ABV4CVQ0</accession>
<evidence type="ECO:0000256" key="2">
    <source>
        <dbReference type="SAM" id="Phobius"/>
    </source>
</evidence>
<proteinExistence type="predicted"/>
<evidence type="ECO:0000313" key="3">
    <source>
        <dbReference type="EMBL" id="MEY8244906.1"/>
    </source>
</evidence>
<sequence>MTNENENSSEGFLGNIAEELGTLSGTCNEIKEAQLNCATTDDLAKFKDELDNNLVLYTHAIRTSTENCEGAVNQSTDQICDSITEFKDDFNQKFDDFRANPPVHKVEKTIRIARESWQWYLTLGFTIFSTLLFFAMTFWQEGRIEQCRISDIKYHYILMNGGVGTVGLDSIESWFNDPKKVKQIDAEVRAYEERMQETARVLDQKHRLEEKINELNTQPKNSKK</sequence>
<comment type="caution">
    <text evidence="3">The sequence shown here is derived from an EMBL/GenBank/DDBJ whole genome shotgun (WGS) entry which is preliminary data.</text>
</comment>
<feature type="coiled-coil region" evidence="1">
    <location>
        <begin position="181"/>
        <end position="218"/>
    </location>
</feature>
<feature type="transmembrane region" description="Helical" evidence="2">
    <location>
        <begin position="119"/>
        <end position="139"/>
    </location>
</feature>
<protein>
    <submittedName>
        <fullName evidence="3">Uncharacterized protein</fullName>
    </submittedName>
</protein>
<keyword evidence="2" id="KW-1133">Transmembrane helix</keyword>
<keyword evidence="1" id="KW-0175">Coiled coil</keyword>
<dbReference type="RefSeq" id="WP_128707820.1">
    <property type="nucleotide sequence ID" value="NZ_JBCLPP010000009.1"/>
</dbReference>
<name>A0ABV4CVQ0_9BACT</name>
<organism evidence="3 4">
    <name type="scientific">Heminiphilus faecis</name>
    <dbReference type="NCBI Taxonomy" id="2601703"/>
    <lineage>
        <taxon>Bacteria</taxon>
        <taxon>Pseudomonadati</taxon>
        <taxon>Bacteroidota</taxon>
        <taxon>Bacteroidia</taxon>
        <taxon>Bacteroidales</taxon>
        <taxon>Muribaculaceae</taxon>
        <taxon>Heminiphilus</taxon>
    </lineage>
</organism>
<evidence type="ECO:0000256" key="1">
    <source>
        <dbReference type="SAM" id="Coils"/>
    </source>
</evidence>
<dbReference type="Proteomes" id="UP001565200">
    <property type="component" value="Unassembled WGS sequence"/>
</dbReference>
<evidence type="ECO:0000313" key="4">
    <source>
        <dbReference type="Proteomes" id="UP001565200"/>
    </source>
</evidence>
<keyword evidence="4" id="KW-1185">Reference proteome</keyword>
<keyword evidence="2" id="KW-0472">Membrane</keyword>
<reference evidence="3 4" key="1">
    <citation type="submission" date="2024-03" db="EMBL/GenBank/DDBJ databases">
        <title>Mouse gut bacterial collection (mGBC) of GemPharmatech.</title>
        <authorList>
            <person name="He Y."/>
            <person name="Dong L."/>
            <person name="Wu D."/>
            <person name="Gao X."/>
            <person name="Lin Z."/>
        </authorList>
    </citation>
    <scope>NUCLEOTIDE SEQUENCE [LARGE SCALE GENOMIC DNA]</scope>
    <source>
        <strain evidence="3 4">54-13</strain>
    </source>
</reference>
<gene>
    <name evidence="3" type="ORF">AAK873_04625</name>
</gene>